<name>A0A9X1RW11_9BURK</name>
<comment type="subcellular location">
    <subcellularLocation>
        <location evidence="2">Cell inner membrane</location>
        <topology evidence="2">Multi-pass membrane protein</topology>
    </subcellularLocation>
</comment>
<dbReference type="GO" id="GO:0005524">
    <property type="term" value="F:ATP binding"/>
    <property type="evidence" value="ECO:0007669"/>
    <property type="project" value="UniProtKB-KW"/>
</dbReference>
<dbReference type="SMART" id="SM00065">
    <property type="entry name" value="GAF"/>
    <property type="match status" value="1"/>
</dbReference>
<keyword evidence="5" id="KW-0808">Transferase</keyword>
<dbReference type="Pfam" id="PF02518">
    <property type="entry name" value="HATPase_c"/>
    <property type="match status" value="1"/>
</dbReference>
<dbReference type="RefSeq" id="WP_238465238.1">
    <property type="nucleotide sequence ID" value="NZ_JAKLJA010000015.1"/>
</dbReference>
<comment type="catalytic activity">
    <reaction evidence="1">
        <text>ATP + protein L-histidine = ADP + protein N-phospho-L-histidine.</text>
        <dbReference type="EC" id="2.7.13.3"/>
    </reaction>
</comment>
<dbReference type="InterPro" id="IPR004358">
    <property type="entry name" value="Sig_transdc_His_kin-like_C"/>
</dbReference>
<organism evidence="9 10">
    <name type="scientific">Paraburkholderia tagetis</name>
    <dbReference type="NCBI Taxonomy" id="2913261"/>
    <lineage>
        <taxon>Bacteria</taxon>
        <taxon>Pseudomonadati</taxon>
        <taxon>Pseudomonadota</taxon>
        <taxon>Betaproteobacteria</taxon>
        <taxon>Burkholderiales</taxon>
        <taxon>Burkholderiaceae</taxon>
        <taxon>Paraburkholderia</taxon>
    </lineage>
</organism>
<dbReference type="InterPro" id="IPR003018">
    <property type="entry name" value="GAF"/>
</dbReference>
<dbReference type="SUPFAM" id="SSF55874">
    <property type="entry name" value="ATPase domain of HSP90 chaperone/DNA topoisomerase II/histidine kinase"/>
    <property type="match status" value="1"/>
</dbReference>
<dbReference type="CDD" id="cd00075">
    <property type="entry name" value="HATPase"/>
    <property type="match status" value="1"/>
</dbReference>
<dbReference type="PRINTS" id="PR00344">
    <property type="entry name" value="BCTRLSENSOR"/>
</dbReference>
<dbReference type="SUPFAM" id="SSF55781">
    <property type="entry name" value="GAF domain-like"/>
    <property type="match status" value="1"/>
</dbReference>
<dbReference type="Gene3D" id="3.30.565.10">
    <property type="entry name" value="Histidine kinase-like ATPase, C-terminal domain"/>
    <property type="match status" value="1"/>
</dbReference>
<evidence type="ECO:0000256" key="1">
    <source>
        <dbReference type="ARBA" id="ARBA00000085"/>
    </source>
</evidence>
<protein>
    <recommendedName>
        <fullName evidence="3">histidine kinase</fullName>
        <ecNumber evidence="3">2.7.13.3</ecNumber>
    </recommendedName>
</protein>
<dbReference type="InterPro" id="IPR005467">
    <property type="entry name" value="His_kinase_dom"/>
</dbReference>
<dbReference type="PROSITE" id="PS50109">
    <property type="entry name" value="HIS_KIN"/>
    <property type="match status" value="1"/>
</dbReference>
<dbReference type="EC" id="2.7.13.3" evidence="3"/>
<dbReference type="CDD" id="cd00082">
    <property type="entry name" value="HisKA"/>
    <property type="match status" value="1"/>
</dbReference>
<comment type="caution">
    <text evidence="9">The sequence shown here is derived from an EMBL/GenBank/DDBJ whole genome shotgun (WGS) entry which is preliminary data.</text>
</comment>
<dbReference type="InterPro" id="IPR003594">
    <property type="entry name" value="HATPase_dom"/>
</dbReference>
<dbReference type="SMART" id="SM00387">
    <property type="entry name" value="HATPase_c"/>
    <property type="match status" value="1"/>
</dbReference>
<dbReference type="GO" id="GO:0005886">
    <property type="term" value="C:plasma membrane"/>
    <property type="evidence" value="ECO:0007669"/>
    <property type="project" value="UniProtKB-SubCell"/>
</dbReference>
<evidence type="ECO:0000313" key="10">
    <source>
        <dbReference type="Proteomes" id="UP001139308"/>
    </source>
</evidence>
<feature type="region of interest" description="Disordered" evidence="7">
    <location>
        <begin position="75"/>
        <end position="100"/>
    </location>
</feature>
<dbReference type="Pfam" id="PF00512">
    <property type="entry name" value="HisKA"/>
    <property type="match status" value="1"/>
</dbReference>
<evidence type="ECO:0000256" key="5">
    <source>
        <dbReference type="ARBA" id="ARBA00022679"/>
    </source>
</evidence>
<proteinExistence type="predicted"/>
<keyword evidence="9" id="KW-0547">Nucleotide-binding</keyword>
<dbReference type="GO" id="GO:0000155">
    <property type="term" value="F:phosphorelay sensor kinase activity"/>
    <property type="evidence" value="ECO:0007669"/>
    <property type="project" value="InterPro"/>
</dbReference>
<keyword evidence="4" id="KW-0597">Phosphoprotein</keyword>
<keyword evidence="9" id="KW-0067">ATP-binding</keyword>
<dbReference type="Proteomes" id="UP001139308">
    <property type="component" value="Unassembled WGS sequence"/>
</dbReference>
<evidence type="ECO:0000256" key="4">
    <source>
        <dbReference type="ARBA" id="ARBA00022553"/>
    </source>
</evidence>
<dbReference type="PANTHER" id="PTHR43547">
    <property type="entry name" value="TWO-COMPONENT HISTIDINE KINASE"/>
    <property type="match status" value="1"/>
</dbReference>
<evidence type="ECO:0000256" key="6">
    <source>
        <dbReference type="ARBA" id="ARBA00022777"/>
    </source>
</evidence>
<gene>
    <name evidence="9" type="ORF">L5014_18740</name>
</gene>
<dbReference type="SUPFAM" id="SSF47384">
    <property type="entry name" value="Homodimeric domain of signal transducing histidine kinase"/>
    <property type="match status" value="1"/>
</dbReference>
<dbReference type="Pfam" id="PF01590">
    <property type="entry name" value="GAF"/>
    <property type="match status" value="1"/>
</dbReference>
<keyword evidence="10" id="KW-1185">Reference proteome</keyword>
<dbReference type="InterPro" id="IPR036890">
    <property type="entry name" value="HATPase_C_sf"/>
</dbReference>
<evidence type="ECO:0000259" key="8">
    <source>
        <dbReference type="PROSITE" id="PS50109"/>
    </source>
</evidence>
<dbReference type="Gene3D" id="3.30.450.40">
    <property type="match status" value="1"/>
</dbReference>
<evidence type="ECO:0000313" key="9">
    <source>
        <dbReference type="EMBL" id="MCG5075378.1"/>
    </source>
</evidence>
<dbReference type="PANTHER" id="PTHR43547:SF2">
    <property type="entry name" value="HYBRID SIGNAL TRANSDUCTION HISTIDINE KINASE C"/>
    <property type="match status" value="1"/>
</dbReference>
<dbReference type="SMART" id="SM00388">
    <property type="entry name" value="HisKA"/>
    <property type="match status" value="1"/>
</dbReference>
<dbReference type="InterPro" id="IPR036097">
    <property type="entry name" value="HisK_dim/P_sf"/>
</dbReference>
<evidence type="ECO:0000256" key="3">
    <source>
        <dbReference type="ARBA" id="ARBA00012438"/>
    </source>
</evidence>
<evidence type="ECO:0000256" key="7">
    <source>
        <dbReference type="SAM" id="MobiDB-lite"/>
    </source>
</evidence>
<dbReference type="FunFam" id="3.30.565.10:FF:000006">
    <property type="entry name" value="Sensor histidine kinase WalK"/>
    <property type="match status" value="1"/>
</dbReference>
<accession>A0A9X1RW11</accession>
<evidence type="ECO:0000256" key="2">
    <source>
        <dbReference type="ARBA" id="ARBA00004429"/>
    </source>
</evidence>
<sequence>MNRDSPDVVTADAVLVTEDLSRRPIAMRNYQAECAALSGLGKQMAVNARRVPQTVAELALDRCRADSAGVTMIEPRMTGERGEKGERGERGERGGRGGRDEAESVLRLVAIAGPLASCAGRGARLDETPCGTAIERNTVLLVREPARYFAALRRVEPQIHEALIVPCAIDGEIVGAVWAATHTYDKRFDAQDARFLGDLGAFVAAAQRMTGALEQVNLTHQTDRRKDEFLVTLAHELRNPLASISNVAQLLLRNNAAAPAPEGIAEILNRQVHQVTRLVDDLLDLSRIAQGKLEFDMRPTALADAVRSAVESCRPYFDENRQTLTVSLPEAPVMLTADSVRLTQIIANLLHNAAKYSEPGAQAWLTVTRDGSDQVLISVRDSGAGIPKEQLGHVFEMFVQAHRDTARGKRGLGIGLMMVKQLVEHHGGRVEARSAGPGLGSEFVVSLPER</sequence>
<dbReference type="Gene3D" id="1.10.287.130">
    <property type="match status" value="1"/>
</dbReference>
<dbReference type="InterPro" id="IPR003661">
    <property type="entry name" value="HisK_dim/P_dom"/>
</dbReference>
<keyword evidence="6" id="KW-0418">Kinase</keyword>
<feature type="domain" description="Histidine kinase" evidence="8">
    <location>
        <begin position="232"/>
        <end position="450"/>
    </location>
</feature>
<feature type="compositionally biased region" description="Basic and acidic residues" evidence="7">
    <location>
        <begin position="77"/>
        <end position="100"/>
    </location>
</feature>
<dbReference type="EMBL" id="JAKLJA010000015">
    <property type="protein sequence ID" value="MCG5075378.1"/>
    <property type="molecule type" value="Genomic_DNA"/>
</dbReference>
<dbReference type="InterPro" id="IPR029016">
    <property type="entry name" value="GAF-like_dom_sf"/>
</dbReference>
<reference evidence="9" key="1">
    <citation type="submission" date="2022-01" db="EMBL/GenBank/DDBJ databases">
        <title>Genome sequence and assembly of Parabukholderia sp. RG36.</title>
        <authorList>
            <person name="Chhetri G."/>
        </authorList>
    </citation>
    <scope>NUCLEOTIDE SEQUENCE</scope>
    <source>
        <strain evidence="9">RG36</strain>
    </source>
</reference>
<dbReference type="AlphaFoldDB" id="A0A9X1RW11"/>